<accession>A0ABX7ALB0</accession>
<name>A0ABX7ALB0_9BACI</name>
<dbReference type="InterPro" id="IPR012340">
    <property type="entry name" value="NA-bd_OB-fold"/>
</dbReference>
<dbReference type="Gene3D" id="2.40.50.140">
    <property type="entry name" value="Nucleic acid-binding proteins"/>
    <property type="match status" value="1"/>
</dbReference>
<dbReference type="Pfam" id="PF11518">
    <property type="entry name" value="DUF3221"/>
    <property type="match status" value="1"/>
</dbReference>
<keyword evidence="2" id="KW-1185">Reference proteome</keyword>
<proteinExistence type="predicted"/>
<dbReference type="InterPro" id="IPR021598">
    <property type="entry name" value="DUF3221"/>
</dbReference>
<gene>
    <name evidence="1" type="ORF">FJQ98_12805</name>
</gene>
<organism evidence="1 2">
    <name type="scientific">Lysinibacillus agricola</name>
    <dbReference type="NCBI Taxonomy" id="2590012"/>
    <lineage>
        <taxon>Bacteria</taxon>
        <taxon>Bacillati</taxon>
        <taxon>Bacillota</taxon>
        <taxon>Bacilli</taxon>
        <taxon>Bacillales</taxon>
        <taxon>Bacillaceae</taxon>
        <taxon>Lysinibacillus</taxon>
    </lineage>
</organism>
<protein>
    <submittedName>
        <fullName evidence="1">DUF3221 domain-containing protein</fullName>
    </submittedName>
</protein>
<evidence type="ECO:0000313" key="1">
    <source>
        <dbReference type="EMBL" id="QQP10196.1"/>
    </source>
</evidence>
<dbReference type="EMBL" id="CP067341">
    <property type="protein sequence ID" value="QQP10196.1"/>
    <property type="molecule type" value="Genomic_DNA"/>
</dbReference>
<reference evidence="1 2" key="1">
    <citation type="submission" date="2020-01" db="EMBL/GenBank/DDBJ databases">
        <authorList>
            <person name="Liu G."/>
            <person name="Liu B."/>
        </authorList>
    </citation>
    <scope>NUCLEOTIDE SEQUENCE [LARGE SCALE GENOMIC DNA]</scope>
    <source>
        <strain evidence="1 2">FJAT-51161</strain>
    </source>
</reference>
<dbReference type="Proteomes" id="UP000596049">
    <property type="component" value="Chromosome"/>
</dbReference>
<evidence type="ECO:0000313" key="2">
    <source>
        <dbReference type="Proteomes" id="UP000596049"/>
    </source>
</evidence>
<sequence>MENKTEKLPDGRSGAIWFSTDEIESLKVGLTVSVWTTKIEESYPAQAVAEKIEINE</sequence>